<protein>
    <submittedName>
        <fullName evidence="2">Uncharacterized protein</fullName>
    </submittedName>
</protein>
<reference evidence="2" key="1">
    <citation type="submission" date="2017-02" db="UniProtKB">
        <authorList>
            <consortium name="WormBaseParasite"/>
        </authorList>
    </citation>
    <scope>IDENTIFICATION</scope>
</reference>
<accession>A0A0N5BML2</accession>
<proteinExistence type="predicted"/>
<dbReference type="AlphaFoldDB" id="A0A0N5BML2"/>
<organism evidence="1 2">
    <name type="scientific">Strongyloides papillosus</name>
    <name type="common">Intestinal threadworm</name>
    <dbReference type="NCBI Taxonomy" id="174720"/>
    <lineage>
        <taxon>Eukaryota</taxon>
        <taxon>Metazoa</taxon>
        <taxon>Ecdysozoa</taxon>
        <taxon>Nematoda</taxon>
        <taxon>Chromadorea</taxon>
        <taxon>Rhabditida</taxon>
        <taxon>Tylenchina</taxon>
        <taxon>Panagrolaimomorpha</taxon>
        <taxon>Strongyloidoidea</taxon>
        <taxon>Strongyloididae</taxon>
        <taxon>Strongyloides</taxon>
    </lineage>
</organism>
<name>A0A0N5BML2_STREA</name>
<dbReference type="Proteomes" id="UP000046392">
    <property type="component" value="Unplaced"/>
</dbReference>
<evidence type="ECO:0000313" key="1">
    <source>
        <dbReference type="Proteomes" id="UP000046392"/>
    </source>
</evidence>
<sequence length="141" mass="15706">MLINISLQRYYAASELSTFPSNAFKRSTTCSSFVSLNLSIKEVAGNLNKPIDVSAIQPLINPKPSASHLAKQYIDYFAEFDVISTAIFLCKIDPVGMILVDPSPKLQLFDLFYDKSISKSDRALEGFSRSMRCVQTLKKEG</sequence>
<evidence type="ECO:0000313" key="2">
    <source>
        <dbReference type="WBParaSite" id="SPAL_0000715100.1"/>
    </source>
</evidence>
<keyword evidence="1" id="KW-1185">Reference proteome</keyword>
<dbReference type="WBParaSite" id="SPAL_0000715100.1">
    <property type="protein sequence ID" value="SPAL_0000715100.1"/>
    <property type="gene ID" value="SPAL_0000715100"/>
</dbReference>